<dbReference type="SUPFAM" id="SSF53850">
    <property type="entry name" value="Periplasmic binding protein-like II"/>
    <property type="match status" value="1"/>
</dbReference>
<evidence type="ECO:0000259" key="1">
    <source>
        <dbReference type="Pfam" id="PF04069"/>
    </source>
</evidence>
<dbReference type="Gene3D" id="3.40.190.10">
    <property type="entry name" value="Periplasmic binding protein-like II"/>
    <property type="match status" value="1"/>
</dbReference>
<organism evidence="2 3">
    <name type="scientific">Devosia honganensis</name>
    <dbReference type="NCBI Taxonomy" id="1610527"/>
    <lineage>
        <taxon>Bacteria</taxon>
        <taxon>Pseudomonadati</taxon>
        <taxon>Pseudomonadota</taxon>
        <taxon>Alphaproteobacteria</taxon>
        <taxon>Hyphomicrobiales</taxon>
        <taxon>Devosiaceae</taxon>
        <taxon>Devosia</taxon>
    </lineage>
</organism>
<dbReference type="RefSeq" id="WP_380098107.1">
    <property type="nucleotide sequence ID" value="NZ_JBHRYD010000014.1"/>
</dbReference>
<proteinExistence type="predicted"/>
<dbReference type="EMBL" id="JBHRYD010000014">
    <property type="protein sequence ID" value="MFC3706032.1"/>
    <property type="molecule type" value="Genomic_DNA"/>
</dbReference>
<reference evidence="3" key="1">
    <citation type="journal article" date="2019" name="Int. J. Syst. Evol. Microbiol.">
        <title>The Global Catalogue of Microorganisms (GCM) 10K type strain sequencing project: providing services to taxonomists for standard genome sequencing and annotation.</title>
        <authorList>
            <consortium name="The Broad Institute Genomics Platform"/>
            <consortium name="The Broad Institute Genome Sequencing Center for Infectious Disease"/>
            <person name="Wu L."/>
            <person name="Ma J."/>
        </authorList>
    </citation>
    <scope>NUCLEOTIDE SEQUENCE [LARGE SCALE GENOMIC DNA]</scope>
    <source>
        <strain evidence="3">KCTC 42281</strain>
    </source>
</reference>
<protein>
    <submittedName>
        <fullName evidence="2">Glycine betaine/L-proline ABC transporter substrate-binding protein ProX</fullName>
    </submittedName>
</protein>
<name>A0ABV7X394_9HYPH</name>
<dbReference type="Proteomes" id="UP001595613">
    <property type="component" value="Unassembled WGS sequence"/>
</dbReference>
<sequence>MAITATASASYAQTSLPGEGKTVQLAQPTGDDTGWILTDIYGQLLEELGYQTLDTLTIDLPVAFASMAQDDVSIYPYGWFPLHNTYLDAARGNVEVVGHVVEQGALQGYLVDRASAEKLNITSLEDFKRDEVKQAFDRDGDGRADLVACPAGWGCELTITYQMDAFELRDHVNEIRAGYSASMADAIAAYQSGEPIFFYTWTPNWTVNELVPGKDVVWIETPSIELPEEQRELADAAIVEGVDGCVSDPCQLGWPVNDISAVASSAFLEENPAVRTLLELASVDINFIYAQNAAMRAGENTEEDLRRQAAEYIEANRETVDGWIEQAIASAQ</sequence>
<evidence type="ECO:0000313" key="2">
    <source>
        <dbReference type="EMBL" id="MFC3706032.1"/>
    </source>
</evidence>
<accession>A0ABV7X394</accession>
<dbReference type="InterPro" id="IPR007210">
    <property type="entry name" value="ABC_Gly_betaine_transp_sub-bd"/>
</dbReference>
<keyword evidence="3" id="KW-1185">Reference proteome</keyword>
<dbReference type="NCBIfam" id="NF008334">
    <property type="entry name" value="PRK11119.1"/>
    <property type="match status" value="1"/>
</dbReference>
<dbReference type="Gene3D" id="3.40.190.100">
    <property type="entry name" value="Glycine betaine-binding periplasmic protein, domain 2"/>
    <property type="match status" value="1"/>
</dbReference>
<evidence type="ECO:0000313" key="3">
    <source>
        <dbReference type="Proteomes" id="UP001595613"/>
    </source>
</evidence>
<dbReference type="Pfam" id="PF04069">
    <property type="entry name" value="OpuAC"/>
    <property type="match status" value="1"/>
</dbReference>
<feature type="domain" description="ABC-type glycine betaine transport system substrate-binding" evidence="1">
    <location>
        <begin position="21"/>
        <end position="304"/>
    </location>
</feature>
<comment type="caution">
    <text evidence="2">The sequence shown here is derived from an EMBL/GenBank/DDBJ whole genome shotgun (WGS) entry which is preliminary data.</text>
</comment>
<gene>
    <name evidence="2" type="primary">proX</name>
    <name evidence="2" type="ORF">ACFOOL_14865</name>
</gene>